<dbReference type="RefSeq" id="WP_136416074.1">
    <property type="nucleotide sequence ID" value="NZ_CP039396.1"/>
</dbReference>
<dbReference type="InterPro" id="IPR011204">
    <property type="entry name" value="Virulence_RhuM-like"/>
</dbReference>
<feature type="domain" description="Bro-N" evidence="1">
    <location>
        <begin position="7"/>
        <end position="118"/>
    </location>
</feature>
<dbReference type="Proteomes" id="UP000297149">
    <property type="component" value="Chromosome"/>
</dbReference>
<proteinExistence type="predicted"/>
<dbReference type="Pfam" id="PF13310">
    <property type="entry name" value="Virulence_RhuM"/>
    <property type="match status" value="1"/>
</dbReference>
<dbReference type="EMBL" id="CP039396">
    <property type="protein sequence ID" value="QCD42861.1"/>
    <property type="molecule type" value="Genomic_DNA"/>
</dbReference>
<dbReference type="InterPro" id="IPR003497">
    <property type="entry name" value="BRO_N_domain"/>
</dbReference>
<dbReference type="KEGG" id="ddb:E7747_11530"/>
<reference evidence="3" key="1">
    <citation type="submission" date="2019-02" db="EMBL/GenBank/DDBJ databases">
        <title>Isolation and identification of novel species under the genus Muribaculum.</title>
        <authorList>
            <person name="Miyake S."/>
            <person name="Ding Y."/>
            <person name="Low A."/>
            <person name="Soh M."/>
            <person name="Seedorf H."/>
        </authorList>
    </citation>
    <scope>NUCLEOTIDE SEQUENCE [LARGE SCALE GENOMIC DNA]</scope>
    <source>
        <strain evidence="3">H5</strain>
    </source>
</reference>
<organism evidence="2 3">
    <name type="scientific">Duncaniella dubosii</name>
    <dbReference type="NCBI Taxonomy" id="2518971"/>
    <lineage>
        <taxon>Bacteria</taxon>
        <taxon>Pseudomonadati</taxon>
        <taxon>Bacteroidota</taxon>
        <taxon>Bacteroidia</taxon>
        <taxon>Bacteroidales</taxon>
        <taxon>Muribaculaceae</taxon>
        <taxon>Duncaniella</taxon>
    </lineage>
</organism>
<dbReference type="PANTHER" id="PTHR35810:SF1">
    <property type="entry name" value="CYTOPLASMIC PROTEIN"/>
    <property type="match status" value="1"/>
</dbReference>
<accession>A0A4P7W4F2</accession>
<keyword evidence="2" id="KW-0238">DNA-binding</keyword>
<keyword evidence="3" id="KW-1185">Reference proteome</keyword>
<dbReference type="AlphaFoldDB" id="A0A4P7W4F2"/>
<gene>
    <name evidence="2" type="ORF">E7747_11530</name>
</gene>
<evidence type="ECO:0000313" key="3">
    <source>
        <dbReference type="Proteomes" id="UP000297149"/>
    </source>
</evidence>
<name>A0A4P7W4F2_9BACT</name>
<evidence type="ECO:0000259" key="1">
    <source>
        <dbReference type="PROSITE" id="PS51750"/>
    </source>
</evidence>
<dbReference type="PROSITE" id="PS51750">
    <property type="entry name" value="BRO_N"/>
    <property type="match status" value="1"/>
</dbReference>
<sequence length="287" mass="33365">MDTNNEIILYQPDASVSLEVRLENETVWLTQQQIADLFGTKRPAITKHLANIYKSGELEENSTCSILEHMGNDSNQRYTTKYYNLDAILSVGYRVNSRNATLFRIWVTQVLKDHLLRGYSVNQRLLYMESRIDHRLSEHDNQIKELSGKVDFFLRTSLPPKEGIFFDGQIFDAYGFVCDLVKRAKKRIVLIDNYIDETVLTLLDKRSRGVLATIYTKRIDHQLQLDIERHNDQYAPIDVRQAQRIHDRFIVIDDTLYHIGASIKDLGMKLFAFSKMESSPEMILDSL</sequence>
<protein>
    <submittedName>
        <fullName evidence="2">DNA-binding protein</fullName>
    </submittedName>
</protein>
<dbReference type="PANTHER" id="PTHR35810">
    <property type="entry name" value="CYTOPLASMIC PROTEIN-RELATED"/>
    <property type="match status" value="1"/>
</dbReference>
<evidence type="ECO:0000313" key="2">
    <source>
        <dbReference type="EMBL" id="QCD42861.1"/>
    </source>
</evidence>
<dbReference type="SUPFAM" id="SSF56024">
    <property type="entry name" value="Phospholipase D/nuclease"/>
    <property type="match status" value="1"/>
</dbReference>
<dbReference type="GO" id="GO:0003677">
    <property type="term" value="F:DNA binding"/>
    <property type="evidence" value="ECO:0007669"/>
    <property type="project" value="UniProtKB-KW"/>
</dbReference>